<comment type="caution">
    <text evidence="1">The sequence shown here is derived from an EMBL/GenBank/DDBJ whole genome shotgun (WGS) entry which is preliminary data.</text>
</comment>
<dbReference type="EMBL" id="CM046113">
    <property type="protein sequence ID" value="KAI8421268.1"/>
    <property type="molecule type" value="Genomic_DNA"/>
</dbReference>
<dbReference type="Proteomes" id="UP001064048">
    <property type="component" value="Chromosome 13"/>
</dbReference>
<organism evidence="1 2">
    <name type="scientific">Choristoneura fumiferana</name>
    <name type="common">Spruce budworm moth</name>
    <name type="synonym">Archips fumiferana</name>
    <dbReference type="NCBI Taxonomy" id="7141"/>
    <lineage>
        <taxon>Eukaryota</taxon>
        <taxon>Metazoa</taxon>
        <taxon>Ecdysozoa</taxon>
        <taxon>Arthropoda</taxon>
        <taxon>Hexapoda</taxon>
        <taxon>Insecta</taxon>
        <taxon>Pterygota</taxon>
        <taxon>Neoptera</taxon>
        <taxon>Endopterygota</taxon>
        <taxon>Lepidoptera</taxon>
        <taxon>Glossata</taxon>
        <taxon>Ditrysia</taxon>
        <taxon>Tortricoidea</taxon>
        <taxon>Tortricidae</taxon>
        <taxon>Tortricinae</taxon>
        <taxon>Choristoneura</taxon>
    </lineage>
</organism>
<proteinExistence type="predicted"/>
<feature type="non-terminal residue" evidence="1">
    <location>
        <position position="592"/>
    </location>
</feature>
<sequence>MSTFEEAYDTTALLTCGFILLYVTTECLGVGYVLNRAECDLDITVTERGLIAASTLIGVVTPAIFWGYMGDEYGRRKVMLPTILATVVVSICSSMAVNFWNIISASCATVYVYLGFGWAILPHKWSLPITGDLNLVPWRVFMWAWCLWGVLAAIGLYILPESPRYLLATRGPEAVVPVLAKMYAWNHNLHVDDYPTTLTSMCSLMNSKYSGGEHAHHQHETAECRTVAINNLMYPISMVTGVLTAIIALALCTLFMIGRLGAAMGAHLVGMGLQANCTMFNNLALLTCGFILLYVTTECLGAGYMLNGAECDLNISVTERGFVAAATFIASIATVYAFLGELHTASHRASALAYGSAFIACSLFIMPGMAWLILPGTWSLHVSGRLSIVPWRVFMWSWCFWGALGALGLSILPESPRYLLATKGPNAVLPVLAKITNAFYVWMPHIVNELLSSNVTTSMCNIMDMKYANKPEKPETHKCEDPVIDSRMYPISMFMGILTAIIYRRRHELTLYCVLFLFGEMPKHSRSNRCHSVEDDVDCVFMTASFGDRLRDVVRYVRAAPAAQNHSIRQDCTMTEDRKTEATPFEDALDKT</sequence>
<accession>A0ACC0JAV6</accession>
<keyword evidence="2" id="KW-1185">Reference proteome</keyword>
<evidence type="ECO:0000313" key="2">
    <source>
        <dbReference type="Proteomes" id="UP001064048"/>
    </source>
</evidence>
<evidence type="ECO:0000313" key="1">
    <source>
        <dbReference type="EMBL" id="KAI8421268.1"/>
    </source>
</evidence>
<gene>
    <name evidence="1" type="ORF">MSG28_008311</name>
</gene>
<name>A0ACC0JAV6_CHOFU</name>
<protein>
    <submittedName>
        <fullName evidence="1">Uncharacterized protein</fullName>
    </submittedName>
</protein>
<reference evidence="1 2" key="1">
    <citation type="journal article" date="2022" name="Genome Biol. Evol.">
        <title>The Spruce Budworm Genome: Reconstructing the Evolutionary History of Antifreeze Proteins.</title>
        <authorList>
            <person name="Beliveau C."/>
            <person name="Gagne P."/>
            <person name="Picq S."/>
            <person name="Vernygora O."/>
            <person name="Keeling C.I."/>
            <person name="Pinkney K."/>
            <person name="Doucet D."/>
            <person name="Wen F."/>
            <person name="Johnston J.S."/>
            <person name="Maaroufi H."/>
            <person name="Boyle B."/>
            <person name="Laroche J."/>
            <person name="Dewar K."/>
            <person name="Juretic N."/>
            <person name="Blackburn G."/>
            <person name="Nisole A."/>
            <person name="Brunet B."/>
            <person name="Brandao M."/>
            <person name="Lumley L."/>
            <person name="Duan J."/>
            <person name="Quan G."/>
            <person name="Lucarotti C.J."/>
            <person name="Roe A.D."/>
            <person name="Sperling F.A.H."/>
            <person name="Levesque R.C."/>
            <person name="Cusson M."/>
        </authorList>
    </citation>
    <scope>NUCLEOTIDE SEQUENCE [LARGE SCALE GENOMIC DNA]</scope>
    <source>
        <strain evidence="1">Glfc:IPQL:Cfum</strain>
    </source>
</reference>